<feature type="compositionally biased region" description="Polar residues" evidence="1">
    <location>
        <begin position="53"/>
        <end position="65"/>
    </location>
</feature>
<name>A0A518KD32_9BACT</name>
<evidence type="ECO:0000313" key="2">
    <source>
        <dbReference type="EMBL" id="QDV75713.1"/>
    </source>
</evidence>
<dbReference type="AlphaFoldDB" id="A0A518KD32"/>
<feature type="region of interest" description="Disordered" evidence="1">
    <location>
        <begin position="48"/>
        <end position="72"/>
    </location>
</feature>
<evidence type="ECO:0000256" key="1">
    <source>
        <dbReference type="SAM" id="MobiDB-lite"/>
    </source>
</evidence>
<dbReference type="RefSeq" id="WP_197529521.1">
    <property type="nucleotide sequence ID" value="NZ_CP036349.1"/>
</dbReference>
<dbReference type="KEGG" id="bmei:Spa11_39340"/>
<gene>
    <name evidence="2" type="ORF">Spa11_39340</name>
</gene>
<dbReference type="InterPro" id="IPR012349">
    <property type="entry name" value="Split_barrel_FMN-bd"/>
</dbReference>
<sequence length="115" mass="12670">MIDDKTLGFADFGGNRPYNTLGNLQDNAKAFLFLMNYEKQRRVKVWGMPDSLKGTTNSTPSSPNEITPRGSSARWFSKSKLGTLNARNDQLGRTMGCNFQPHISQTLSEGPIATG</sequence>
<dbReference type="EMBL" id="CP036349">
    <property type="protein sequence ID" value="QDV75713.1"/>
    <property type="molecule type" value="Genomic_DNA"/>
</dbReference>
<dbReference type="Gene3D" id="2.30.110.10">
    <property type="entry name" value="Electron Transport, Fmn-binding Protein, Chain A"/>
    <property type="match status" value="1"/>
</dbReference>
<evidence type="ECO:0000313" key="3">
    <source>
        <dbReference type="Proteomes" id="UP000316426"/>
    </source>
</evidence>
<organism evidence="2 3">
    <name type="scientific">Botrimarina mediterranea</name>
    <dbReference type="NCBI Taxonomy" id="2528022"/>
    <lineage>
        <taxon>Bacteria</taxon>
        <taxon>Pseudomonadati</taxon>
        <taxon>Planctomycetota</taxon>
        <taxon>Planctomycetia</taxon>
        <taxon>Pirellulales</taxon>
        <taxon>Lacipirellulaceae</taxon>
        <taxon>Botrimarina</taxon>
    </lineage>
</organism>
<keyword evidence="3" id="KW-1185">Reference proteome</keyword>
<accession>A0A518KD32</accession>
<proteinExistence type="predicted"/>
<reference evidence="2 3" key="1">
    <citation type="submission" date="2019-02" db="EMBL/GenBank/DDBJ databases">
        <title>Deep-cultivation of Planctomycetes and their phenomic and genomic characterization uncovers novel biology.</title>
        <authorList>
            <person name="Wiegand S."/>
            <person name="Jogler M."/>
            <person name="Boedeker C."/>
            <person name="Pinto D."/>
            <person name="Vollmers J."/>
            <person name="Rivas-Marin E."/>
            <person name="Kohn T."/>
            <person name="Peeters S.H."/>
            <person name="Heuer A."/>
            <person name="Rast P."/>
            <person name="Oberbeckmann S."/>
            <person name="Bunk B."/>
            <person name="Jeske O."/>
            <person name="Meyerdierks A."/>
            <person name="Storesund J.E."/>
            <person name="Kallscheuer N."/>
            <person name="Luecker S."/>
            <person name="Lage O.M."/>
            <person name="Pohl T."/>
            <person name="Merkel B.J."/>
            <person name="Hornburger P."/>
            <person name="Mueller R.-W."/>
            <person name="Bruemmer F."/>
            <person name="Labrenz M."/>
            <person name="Spormann A.M."/>
            <person name="Op den Camp H."/>
            <person name="Overmann J."/>
            <person name="Amann R."/>
            <person name="Jetten M.S.M."/>
            <person name="Mascher T."/>
            <person name="Medema M.H."/>
            <person name="Devos D.P."/>
            <person name="Kaster A.-K."/>
            <person name="Ovreas L."/>
            <person name="Rohde M."/>
            <person name="Galperin M.Y."/>
            <person name="Jogler C."/>
        </authorList>
    </citation>
    <scope>NUCLEOTIDE SEQUENCE [LARGE SCALE GENOMIC DNA]</scope>
    <source>
        <strain evidence="2 3">Spa11</strain>
    </source>
</reference>
<protein>
    <recommendedName>
        <fullName evidence="4">Pyridoxamine 5'-phosphate oxidase</fullName>
    </recommendedName>
</protein>
<evidence type="ECO:0008006" key="4">
    <source>
        <dbReference type="Google" id="ProtNLM"/>
    </source>
</evidence>
<dbReference type="Proteomes" id="UP000316426">
    <property type="component" value="Chromosome"/>
</dbReference>